<keyword evidence="1" id="KW-0694">RNA-binding</keyword>
<name>A0ABN9TJD5_9DINO</name>
<protein>
    <recommendedName>
        <fullName evidence="2">RRM domain-containing protein</fullName>
    </recommendedName>
</protein>
<reference evidence="3" key="1">
    <citation type="submission" date="2023-10" db="EMBL/GenBank/DDBJ databases">
        <authorList>
            <person name="Chen Y."/>
            <person name="Shah S."/>
            <person name="Dougan E. K."/>
            <person name="Thang M."/>
            <person name="Chan C."/>
        </authorList>
    </citation>
    <scope>NUCLEOTIDE SEQUENCE [LARGE SCALE GENOMIC DNA]</scope>
</reference>
<dbReference type="InterPro" id="IPR035979">
    <property type="entry name" value="RBD_domain_sf"/>
</dbReference>
<dbReference type="Pfam" id="PF00076">
    <property type="entry name" value="RRM_1"/>
    <property type="match status" value="1"/>
</dbReference>
<dbReference type="InterPro" id="IPR000504">
    <property type="entry name" value="RRM_dom"/>
</dbReference>
<dbReference type="EMBL" id="CAUYUJ010014727">
    <property type="protein sequence ID" value="CAK0845313.1"/>
    <property type="molecule type" value="Genomic_DNA"/>
</dbReference>
<proteinExistence type="predicted"/>
<comment type="caution">
    <text evidence="3">The sequence shown here is derived from an EMBL/GenBank/DDBJ whole genome shotgun (WGS) entry which is preliminary data.</text>
</comment>
<dbReference type="Proteomes" id="UP001189429">
    <property type="component" value="Unassembled WGS sequence"/>
</dbReference>
<feature type="domain" description="RRM" evidence="2">
    <location>
        <begin position="400"/>
        <end position="479"/>
    </location>
</feature>
<dbReference type="SMART" id="SM00360">
    <property type="entry name" value="RRM"/>
    <property type="match status" value="1"/>
</dbReference>
<dbReference type="InterPro" id="IPR012677">
    <property type="entry name" value="Nucleotide-bd_a/b_plait_sf"/>
</dbReference>
<evidence type="ECO:0000256" key="1">
    <source>
        <dbReference type="PROSITE-ProRule" id="PRU00176"/>
    </source>
</evidence>
<keyword evidence="4" id="KW-1185">Reference proteome</keyword>
<evidence type="ECO:0000313" key="4">
    <source>
        <dbReference type="Proteomes" id="UP001189429"/>
    </source>
</evidence>
<dbReference type="CDD" id="cd00590">
    <property type="entry name" value="RRM_SF"/>
    <property type="match status" value="1"/>
</dbReference>
<sequence length="617" mass="65741">MCFDKRLECGRLSKLELDDALFDAAVTDELVDFHMERERRAVSSKCGNATSIPLNAGLRDVGVRFVFTLCQSVKLLPAAGLQAATLFDIICLRLNGGVLVEHLPFVCTVIVKLLKKTDSSTTSVPYASMVPHTQRMVEYVRQLGHDVPDATEEALMTQEAELLVALKWETDPFTIETWVSVFASRFNIITGGIHAAKLSKAWEQGLLCAQSLVARLPASPEMPPVALARGLLGVSFVCVGLLPMGPTACDGASPVLGALLAAVRASPAELQAACAVAAPALRLSGLAPSEQGPAAPAAVKPLVKSATLAPPLGKAATLAPSGKAPVMAKPAAAALGGKGALTPAKATLAPALGGKAVSPLGGKGTVAPKRNPNIPIRRIVYIDDLEMPKRPDLPPRDTDREVFLSRLPKDCTDEQLQDLIGGFGEIEDLHLIRDSFTSEFTGKGYVRFKTHKEALGCIQAHSDPHDKAEDDVIAKWSESERAQQKLRSVAVADCTDMLPAFCTAPGRLMPSLCQHASVKEAFVTAEWLPKVGMMAMIAKTGSPKQLHFTAVVTAPGEETLRGVLSTALELFHEQVHTHLETPEAQEILRKRAAGEEEAEEEPACGPLIFLVAACGKR</sequence>
<accession>A0ABN9TJD5</accession>
<dbReference type="SUPFAM" id="SSF54928">
    <property type="entry name" value="RNA-binding domain, RBD"/>
    <property type="match status" value="1"/>
</dbReference>
<gene>
    <name evidence="3" type="ORF">PCOR1329_LOCUS39137</name>
</gene>
<organism evidence="3 4">
    <name type="scientific">Prorocentrum cordatum</name>
    <dbReference type="NCBI Taxonomy" id="2364126"/>
    <lineage>
        <taxon>Eukaryota</taxon>
        <taxon>Sar</taxon>
        <taxon>Alveolata</taxon>
        <taxon>Dinophyceae</taxon>
        <taxon>Prorocentrales</taxon>
        <taxon>Prorocentraceae</taxon>
        <taxon>Prorocentrum</taxon>
    </lineage>
</organism>
<evidence type="ECO:0000313" key="3">
    <source>
        <dbReference type="EMBL" id="CAK0845313.1"/>
    </source>
</evidence>
<dbReference type="Gene3D" id="3.30.70.330">
    <property type="match status" value="1"/>
</dbReference>
<dbReference type="PROSITE" id="PS50102">
    <property type="entry name" value="RRM"/>
    <property type="match status" value="1"/>
</dbReference>
<evidence type="ECO:0000259" key="2">
    <source>
        <dbReference type="PROSITE" id="PS50102"/>
    </source>
</evidence>